<comment type="caution">
    <text evidence="1">The sequence shown here is derived from an EMBL/GenBank/DDBJ whole genome shotgun (WGS) entry which is preliminary data.</text>
</comment>
<feature type="non-terminal residue" evidence="1">
    <location>
        <position position="1"/>
    </location>
</feature>
<accession>A0A820EVT6</accession>
<organism evidence="1 2">
    <name type="scientific">Adineta steineri</name>
    <dbReference type="NCBI Taxonomy" id="433720"/>
    <lineage>
        <taxon>Eukaryota</taxon>
        <taxon>Metazoa</taxon>
        <taxon>Spiralia</taxon>
        <taxon>Gnathifera</taxon>
        <taxon>Rotifera</taxon>
        <taxon>Eurotatoria</taxon>
        <taxon>Bdelloidea</taxon>
        <taxon>Adinetida</taxon>
        <taxon>Adinetidae</taxon>
        <taxon>Adineta</taxon>
    </lineage>
</organism>
<evidence type="ECO:0000313" key="2">
    <source>
        <dbReference type="Proteomes" id="UP000663844"/>
    </source>
</evidence>
<dbReference type="EMBL" id="CAJOAZ010012496">
    <property type="protein sequence ID" value="CAF4253241.1"/>
    <property type="molecule type" value="Genomic_DNA"/>
</dbReference>
<name>A0A820EVT6_9BILA</name>
<evidence type="ECO:0000313" key="1">
    <source>
        <dbReference type="EMBL" id="CAF4253241.1"/>
    </source>
</evidence>
<dbReference type="AlphaFoldDB" id="A0A820EVT6"/>
<gene>
    <name evidence="1" type="ORF">OXD698_LOCUS43554</name>
</gene>
<reference evidence="1" key="1">
    <citation type="submission" date="2021-02" db="EMBL/GenBank/DDBJ databases">
        <authorList>
            <person name="Nowell W R."/>
        </authorList>
    </citation>
    <scope>NUCLEOTIDE SEQUENCE</scope>
</reference>
<sequence length="83" mass="9505">MSAFVELLRKSNLDYIVSRKPFKVGSRSDDMIFASFIDMKIKKLQVIACLDKLDSVTMWSTSLDERAFQLNARLLDITELGET</sequence>
<dbReference type="Proteomes" id="UP000663844">
    <property type="component" value="Unassembled WGS sequence"/>
</dbReference>
<protein>
    <submittedName>
        <fullName evidence="1">Uncharacterized protein</fullName>
    </submittedName>
</protein>
<proteinExistence type="predicted"/>